<dbReference type="InterPro" id="IPR009959">
    <property type="entry name" value="Cyclase_SnoaL-like"/>
</dbReference>
<protein>
    <submittedName>
        <fullName evidence="1">SnoaL-like polyketide cyclase</fullName>
    </submittedName>
</protein>
<dbReference type="EMBL" id="AKWZ02000010">
    <property type="protein sequence ID" value="EPG73887.1"/>
    <property type="molecule type" value="Genomic_DNA"/>
</dbReference>
<dbReference type="Pfam" id="PF07366">
    <property type="entry name" value="SnoaL"/>
    <property type="match status" value="1"/>
</dbReference>
<dbReference type="GO" id="GO:0030638">
    <property type="term" value="P:polyketide metabolic process"/>
    <property type="evidence" value="ECO:0007669"/>
    <property type="project" value="InterPro"/>
</dbReference>
<dbReference type="PANTHER" id="PTHR38436">
    <property type="entry name" value="POLYKETIDE CYCLASE SNOAL-LIKE DOMAIN"/>
    <property type="match status" value="1"/>
</dbReference>
<dbReference type="AlphaFoldDB" id="S3W0N4"/>
<dbReference type="SUPFAM" id="SSF54427">
    <property type="entry name" value="NTF2-like"/>
    <property type="match status" value="1"/>
</dbReference>
<evidence type="ECO:0000313" key="2">
    <source>
        <dbReference type="Proteomes" id="UP000014540"/>
    </source>
</evidence>
<dbReference type="PANTHER" id="PTHR38436:SF1">
    <property type="entry name" value="ESTER CYCLASE"/>
    <property type="match status" value="1"/>
</dbReference>
<accession>S3W0N4</accession>
<comment type="caution">
    <text evidence="1">The sequence shown here is derived from an EMBL/GenBank/DDBJ whole genome shotgun (WGS) entry which is preliminary data.</text>
</comment>
<keyword evidence="2" id="KW-1185">Reference proteome</keyword>
<dbReference type="RefSeq" id="WP_016550356.1">
    <property type="nucleotide sequence ID" value="NZ_AKWZ02000010.1"/>
</dbReference>
<dbReference type="Proteomes" id="UP000014540">
    <property type="component" value="Unassembled WGS sequence"/>
</dbReference>
<name>S3W0N4_9LEPT</name>
<organism evidence="1 2">
    <name type="scientific">Leptospira fainei serovar Hurstbridge str. BUT 6</name>
    <dbReference type="NCBI Taxonomy" id="1193011"/>
    <lineage>
        <taxon>Bacteria</taxon>
        <taxon>Pseudomonadati</taxon>
        <taxon>Spirochaetota</taxon>
        <taxon>Spirochaetia</taxon>
        <taxon>Leptospirales</taxon>
        <taxon>Leptospiraceae</taxon>
        <taxon>Leptospira</taxon>
    </lineage>
</organism>
<proteinExistence type="predicted"/>
<gene>
    <name evidence="1" type="ORF">LEP1GSC058_2625</name>
</gene>
<dbReference type="STRING" id="1193011.LEP1GSC058_2625"/>
<reference evidence="1" key="1">
    <citation type="submission" date="2013-04" db="EMBL/GenBank/DDBJ databases">
        <authorList>
            <person name="Harkins D.M."/>
            <person name="Durkin A.S."/>
            <person name="Selengut J.D."/>
            <person name="Sanka R."/>
            <person name="DePew J."/>
            <person name="Purushe J."/>
            <person name="Ahmed A."/>
            <person name="van der Linden H."/>
            <person name="Goris M.G.A."/>
            <person name="Hartskeerl R.A."/>
            <person name="Vinetz J.M."/>
            <person name="Sutton G.G."/>
            <person name="Nelson W.C."/>
            <person name="Fouts D.E."/>
        </authorList>
    </citation>
    <scope>NUCLEOTIDE SEQUENCE [LARGE SCALE GENOMIC DNA]</scope>
    <source>
        <strain evidence="1">BUT 6</strain>
    </source>
</reference>
<sequence length="152" mass="17352">MKLKSLIALSIFALTFLGFRTLMAKDSRKEAFNKRIVLEFYEAAINRKDYNQAAKFLGTKYVQHNQTAGDGKDGLRKFLTFLKEKFSDSHSEVKRIFTDGDYVILHVHAVREPGTKGIAIVDIFRVEDGKIVEHWDVHEEISATPANQNGMF</sequence>
<dbReference type="OrthoDB" id="9812089at2"/>
<evidence type="ECO:0000313" key="1">
    <source>
        <dbReference type="EMBL" id="EPG73887.1"/>
    </source>
</evidence>
<dbReference type="InterPro" id="IPR032710">
    <property type="entry name" value="NTF2-like_dom_sf"/>
</dbReference>
<dbReference type="Gene3D" id="3.10.450.50">
    <property type="match status" value="1"/>
</dbReference>